<comment type="caution">
    <text evidence="3">The sequence shown here is derived from an EMBL/GenBank/DDBJ whole genome shotgun (WGS) entry which is preliminary data.</text>
</comment>
<feature type="compositionally biased region" description="Polar residues" evidence="2">
    <location>
        <begin position="300"/>
        <end position="310"/>
    </location>
</feature>
<dbReference type="OrthoDB" id="272404at2759"/>
<name>A0A836I3J1_9TRYP</name>
<feature type="coiled-coil region" evidence="1">
    <location>
        <begin position="154"/>
        <end position="181"/>
    </location>
</feature>
<dbReference type="InterPro" id="IPR027267">
    <property type="entry name" value="AH/BAR_dom_sf"/>
</dbReference>
<dbReference type="KEGG" id="phet:94289891"/>
<evidence type="ECO:0000313" key="3">
    <source>
        <dbReference type="EMBL" id="KAG5497552.1"/>
    </source>
</evidence>
<protein>
    <recommendedName>
        <fullName evidence="5">BAR domain-containing protein</fullName>
    </recommendedName>
</protein>
<evidence type="ECO:0000256" key="1">
    <source>
        <dbReference type="SAM" id="Coils"/>
    </source>
</evidence>
<proteinExistence type="predicted"/>
<evidence type="ECO:0000256" key="2">
    <source>
        <dbReference type="SAM" id="MobiDB-lite"/>
    </source>
</evidence>
<evidence type="ECO:0008006" key="5">
    <source>
        <dbReference type="Google" id="ProtNLM"/>
    </source>
</evidence>
<dbReference type="AlphaFoldDB" id="A0A836I3J1"/>
<dbReference type="SUPFAM" id="SSF103657">
    <property type="entry name" value="BAR/IMD domain-like"/>
    <property type="match status" value="1"/>
</dbReference>
<dbReference type="GeneID" id="94289891"/>
<evidence type="ECO:0000313" key="4">
    <source>
        <dbReference type="Proteomes" id="UP000674318"/>
    </source>
</evidence>
<accession>A0A836I3J1</accession>
<dbReference type="Proteomes" id="UP000674318">
    <property type="component" value="Unassembled WGS sequence"/>
</dbReference>
<feature type="region of interest" description="Disordered" evidence="2">
    <location>
        <begin position="244"/>
        <end position="265"/>
    </location>
</feature>
<dbReference type="PANTHER" id="PTHR38148">
    <property type="entry name" value="BAR DOMAIN-CONTAINING PROTEIN"/>
    <property type="match status" value="1"/>
</dbReference>
<dbReference type="EMBL" id="JAFJZO010000031">
    <property type="protein sequence ID" value="KAG5497552.1"/>
    <property type="molecule type" value="Genomic_DNA"/>
</dbReference>
<keyword evidence="1" id="KW-0175">Coiled coil</keyword>
<dbReference type="PANTHER" id="PTHR38148:SF3">
    <property type="entry name" value="BAR DOMAIN-CONTAINING PROTEIN"/>
    <property type="match status" value="1"/>
</dbReference>
<feature type="compositionally biased region" description="Polar residues" evidence="2">
    <location>
        <begin position="383"/>
        <end position="393"/>
    </location>
</feature>
<gene>
    <name evidence="3" type="ORF">JKF63_03816</name>
</gene>
<keyword evidence="4" id="KW-1185">Reference proteome</keyword>
<feature type="region of interest" description="Disordered" evidence="2">
    <location>
        <begin position="281"/>
        <end position="394"/>
    </location>
</feature>
<dbReference type="Gene3D" id="1.20.1270.60">
    <property type="entry name" value="Arfaptin homology (AH) domain/BAR domain"/>
    <property type="match status" value="1"/>
</dbReference>
<dbReference type="RefSeq" id="XP_067755020.1">
    <property type="nucleotide sequence ID" value="XM_067899814.1"/>
</dbReference>
<sequence length="430" mass="47586">MSMQYDFIHPRQLDDMKAIRAAIRSFDKDMTRMMLLMKDLGTTLEHVSSSFDALTSLSFTSDKVKKYVHHFSEEIVQMKQGVAFRNYNKLVHEEVLLPVAQLKVSLKDADMAAKAEKRAFDEYIEAKRRVDKKEKSFAEKSKALSTSNTYPKSVRARDEALAKLQRLKNQFEEKFVTLVNRVETVAATALKRYLNLNGVYMSSVVDALTKTEPTVEEAVDLYRQEQRQLRQSAIQQRCAQMNTGSNACSASNEYRLDPNQMNGSLRNSVRYSASLRTFRTSCTPATEASPGRVSKPERLSQGTSKPTTEAASAAKMSPSAQHDSTHPRDATNSTPDLTPPPVNNASFSSPSLEEIPEDEDFGSVSQVGTAGKVGPPLNFGRGTESQVSSTPPQNGYLAAHNAALASNFLARMEAKSITASEVCAPHPREN</sequence>
<organism evidence="3 4">
    <name type="scientific">Porcisia hertigi</name>
    <dbReference type="NCBI Taxonomy" id="2761500"/>
    <lineage>
        <taxon>Eukaryota</taxon>
        <taxon>Discoba</taxon>
        <taxon>Euglenozoa</taxon>
        <taxon>Kinetoplastea</taxon>
        <taxon>Metakinetoplastina</taxon>
        <taxon>Trypanosomatida</taxon>
        <taxon>Trypanosomatidae</taxon>
        <taxon>Leishmaniinae</taxon>
        <taxon>Porcisia</taxon>
    </lineage>
</organism>
<reference evidence="3 4" key="1">
    <citation type="submission" date="2021-02" db="EMBL/GenBank/DDBJ databases">
        <title>Porcisia hertigi Genome sequencing and assembly.</title>
        <authorList>
            <person name="Almutairi H."/>
            <person name="Gatherer D."/>
        </authorList>
    </citation>
    <scope>NUCLEOTIDE SEQUENCE [LARGE SCALE GENOMIC DNA]</scope>
    <source>
        <strain evidence="3 4">C119</strain>
    </source>
</reference>